<name>A0A1B7NPR9_9EURO</name>
<keyword evidence="3" id="KW-0808">Transferase</keyword>
<protein>
    <recommendedName>
        <fullName evidence="2">histone acetyltransferase</fullName>
        <ecNumber evidence="2">2.3.1.48</ecNumber>
    </recommendedName>
</protein>
<proteinExistence type="predicted"/>
<dbReference type="Pfam" id="PF08214">
    <property type="entry name" value="HAT_KAT11"/>
    <property type="match status" value="1"/>
</dbReference>
<evidence type="ECO:0000256" key="6">
    <source>
        <dbReference type="ARBA" id="ARBA00023242"/>
    </source>
</evidence>
<comment type="caution">
    <text evidence="7">The sequence shown here is derived from an EMBL/GenBank/DDBJ whole genome shotgun (WGS) entry which is preliminary data.</text>
</comment>
<dbReference type="GO" id="GO:0006355">
    <property type="term" value="P:regulation of DNA-templated transcription"/>
    <property type="evidence" value="ECO:0007669"/>
    <property type="project" value="InterPro"/>
</dbReference>
<dbReference type="EC" id="2.3.1.48" evidence="2"/>
<evidence type="ECO:0000256" key="3">
    <source>
        <dbReference type="ARBA" id="ARBA00022679"/>
    </source>
</evidence>
<gene>
    <name evidence="7" type="ORF">ACJ72_07070</name>
</gene>
<dbReference type="Proteomes" id="UP000091918">
    <property type="component" value="Unassembled WGS sequence"/>
</dbReference>
<accession>A0A1B7NPR9</accession>
<organism evidence="7 8">
    <name type="scientific">Emergomyces africanus</name>
    <dbReference type="NCBI Taxonomy" id="1955775"/>
    <lineage>
        <taxon>Eukaryota</taxon>
        <taxon>Fungi</taxon>
        <taxon>Dikarya</taxon>
        <taxon>Ascomycota</taxon>
        <taxon>Pezizomycotina</taxon>
        <taxon>Eurotiomycetes</taxon>
        <taxon>Eurotiomycetidae</taxon>
        <taxon>Onygenales</taxon>
        <taxon>Ajellomycetaceae</taxon>
        <taxon>Emergomyces</taxon>
    </lineage>
</organism>
<comment type="subcellular location">
    <subcellularLocation>
        <location evidence="1">Nucleus</location>
    </subcellularLocation>
</comment>
<dbReference type="InterPro" id="IPR016849">
    <property type="entry name" value="Rtt109"/>
</dbReference>
<evidence type="ECO:0000256" key="2">
    <source>
        <dbReference type="ARBA" id="ARBA00013184"/>
    </source>
</evidence>
<keyword evidence="6" id="KW-0539">Nucleus</keyword>
<keyword evidence="5" id="KW-0804">Transcription</keyword>
<dbReference type="EMBL" id="LGUA01001406">
    <property type="protein sequence ID" value="OAX78620.1"/>
    <property type="molecule type" value="Genomic_DNA"/>
</dbReference>
<sequence length="114" mass="12445">MISSSLSTTIAQATPKDVELTIRHLTTRPTPCPALFSSPPGQSDQPTACENHFLTVSIKPYSPGDASGDNRDELFIFAIEILVFTTANLTTVFVAKPIRPDICTGSIFHQLRNR</sequence>
<keyword evidence="8" id="KW-1185">Reference proteome</keyword>
<evidence type="ECO:0000313" key="7">
    <source>
        <dbReference type="EMBL" id="OAX78620.1"/>
    </source>
</evidence>
<dbReference type="AlphaFoldDB" id="A0A1B7NPR9"/>
<reference evidence="7 8" key="1">
    <citation type="submission" date="2015-07" db="EMBL/GenBank/DDBJ databases">
        <title>Emmonsia species relationships and genome sequence.</title>
        <authorList>
            <person name="Cuomo C.A."/>
            <person name="Schwartz I.S."/>
            <person name="Kenyon C."/>
            <person name="de Hoog G.S."/>
            <person name="Govender N.P."/>
            <person name="Botha A."/>
            <person name="Moreno L."/>
            <person name="de Vries M."/>
            <person name="Munoz J.F."/>
            <person name="Stielow J.B."/>
        </authorList>
    </citation>
    <scope>NUCLEOTIDE SEQUENCE [LARGE SCALE GENOMIC DNA]</scope>
    <source>
        <strain evidence="7 8">CBS 136260</strain>
    </source>
</reference>
<dbReference type="GO" id="GO:0010484">
    <property type="term" value="F:histone H3 acetyltransferase activity"/>
    <property type="evidence" value="ECO:0007669"/>
    <property type="project" value="InterPro"/>
</dbReference>
<keyword evidence="4" id="KW-0805">Transcription regulation</keyword>
<dbReference type="PROSITE" id="PS51728">
    <property type="entry name" value="RTT109_HAT"/>
    <property type="match status" value="1"/>
</dbReference>
<evidence type="ECO:0000256" key="4">
    <source>
        <dbReference type="ARBA" id="ARBA00023015"/>
    </source>
</evidence>
<evidence type="ECO:0000256" key="1">
    <source>
        <dbReference type="ARBA" id="ARBA00004123"/>
    </source>
</evidence>
<dbReference type="InterPro" id="IPR013178">
    <property type="entry name" value="Histone_AcTrfase_Rtt109/CBP"/>
</dbReference>
<dbReference type="GO" id="GO:0005634">
    <property type="term" value="C:nucleus"/>
    <property type="evidence" value="ECO:0007669"/>
    <property type="project" value="UniProtKB-SubCell"/>
</dbReference>
<evidence type="ECO:0000256" key="5">
    <source>
        <dbReference type="ARBA" id="ARBA00023163"/>
    </source>
</evidence>
<evidence type="ECO:0000313" key="8">
    <source>
        <dbReference type="Proteomes" id="UP000091918"/>
    </source>
</evidence>
<dbReference type="STRING" id="1658172.A0A1B7NPR9"/>
<dbReference type="OrthoDB" id="3361892at2759"/>